<name>A0A383EHH9_9ZZZZ</name>
<feature type="domain" description="C-type lectin" evidence="1">
    <location>
        <begin position="15"/>
        <end position="151"/>
    </location>
</feature>
<organism evidence="2">
    <name type="scientific">marine metagenome</name>
    <dbReference type="NCBI Taxonomy" id="408172"/>
    <lineage>
        <taxon>unclassified sequences</taxon>
        <taxon>metagenomes</taxon>
        <taxon>ecological metagenomes</taxon>
    </lineage>
</organism>
<proteinExistence type="predicted"/>
<dbReference type="AlphaFoldDB" id="A0A383EHH9"/>
<evidence type="ECO:0000313" key="2">
    <source>
        <dbReference type="EMBL" id="SVE55755.1"/>
    </source>
</evidence>
<feature type="non-terminal residue" evidence="2">
    <location>
        <position position="231"/>
    </location>
</feature>
<sequence>LYNFYGIFSKSGDQSNNNAYYSSVGSGNWATQQANALDQGTGSHMAFIQTEDENNFIFQACTFIDAHIWIGGTDGEDTEAGEGTWVWKDNSETVFGTGAGEDFINADGFESFWNSGEPNDAGEGEDYAQYYYNRKKWNDLSGTQSMKTIIEIESEELNKFTLPLTDLQEGLVTITLKNVTDKAGNEIPEDVYYSFTYDTTSPGYDGVGCGVYDDNLVDYVVSAHTRDLTPQ</sequence>
<dbReference type="InterPro" id="IPR001304">
    <property type="entry name" value="C-type_lectin-like"/>
</dbReference>
<protein>
    <recommendedName>
        <fullName evidence="1">C-type lectin domain-containing protein</fullName>
    </recommendedName>
</protein>
<dbReference type="Pfam" id="PF00059">
    <property type="entry name" value="Lectin_C"/>
    <property type="match status" value="1"/>
</dbReference>
<dbReference type="PROSITE" id="PS50041">
    <property type="entry name" value="C_TYPE_LECTIN_2"/>
    <property type="match status" value="1"/>
</dbReference>
<dbReference type="EMBL" id="UINC01225610">
    <property type="protein sequence ID" value="SVE55755.1"/>
    <property type="molecule type" value="Genomic_DNA"/>
</dbReference>
<dbReference type="InterPro" id="IPR016186">
    <property type="entry name" value="C-type_lectin-like/link_sf"/>
</dbReference>
<reference evidence="2" key="1">
    <citation type="submission" date="2018-05" db="EMBL/GenBank/DDBJ databases">
        <authorList>
            <person name="Lanie J.A."/>
            <person name="Ng W.-L."/>
            <person name="Kazmierczak K.M."/>
            <person name="Andrzejewski T.M."/>
            <person name="Davidsen T.M."/>
            <person name="Wayne K.J."/>
            <person name="Tettelin H."/>
            <person name="Glass J.I."/>
            <person name="Rusch D."/>
            <person name="Podicherti R."/>
            <person name="Tsui H.-C.T."/>
            <person name="Winkler M.E."/>
        </authorList>
    </citation>
    <scope>NUCLEOTIDE SEQUENCE</scope>
</reference>
<dbReference type="SMART" id="SM00034">
    <property type="entry name" value="CLECT"/>
    <property type="match status" value="1"/>
</dbReference>
<dbReference type="InterPro" id="IPR016187">
    <property type="entry name" value="CTDL_fold"/>
</dbReference>
<dbReference type="SUPFAM" id="SSF56436">
    <property type="entry name" value="C-type lectin-like"/>
    <property type="match status" value="1"/>
</dbReference>
<dbReference type="InterPro" id="IPR050111">
    <property type="entry name" value="C-type_lectin/snaclec_domain"/>
</dbReference>
<dbReference type="PANTHER" id="PTHR22803">
    <property type="entry name" value="MANNOSE, PHOSPHOLIPASE, LECTIN RECEPTOR RELATED"/>
    <property type="match status" value="1"/>
</dbReference>
<gene>
    <name evidence="2" type="ORF">METZ01_LOCUS508609</name>
</gene>
<evidence type="ECO:0000259" key="1">
    <source>
        <dbReference type="PROSITE" id="PS50041"/>
    </source>
</evidence>
<accession>A0A383EHH9</accession>
<dbReference type="Gene3D" id="3.10.100.10">
    <property type="entry name" value="Mannose-Binding Protein A, subunit A"/>
    <property type="match status" value="1"/>
</dbReference>
<feature type="non-terminal residue" evidence="2">
    <location>
        <position position="1"/>
    </location>
</feature>